<evidence type="ECO:0000256" key="2">
    <source>
        <dbReference type="SAM" id="SignalP"/>
    </source>
</evidence>
<proteinExistence type="predicted"/>
<feature type="region of interest" description="Disordered" evidence="1">
    <location>
        <begin position="123"/>
        <end position="283"/>
    </location>
</feature>
<feature type="signal peptide" evidence="2">
    <location>
        <begin position="1"/>
        <end position="19"/>
    </location>
</feature>
<reference evidence="3 4" key="1">
    <citation type="journal article" date="2019" name="Mol. Biol. Evol.">
        <title>Blast fungal genomes show frequent chromosomal changes, gene gains and losses, and effector gene turnover.</title>
        <authorList>
            <person name="Gomez Luciano L.B."/>
            <person name="Jason Tsai I."/>
            <person name="Chuma I."/>
            <person name="Tosa Y."/>
            <person name="Chen Y.H."/>
            <person name="Li J.Y."/>
            <person name="Li M.Y."/>
            <person name="Jade Lu M.Y."/>
            <person name="Nakayashiki H."/>
            <person name="Li W.H."/>
        </authorList>
    </citation>
    <scope>NUCLEOTIDE SEQUENCE [LARGE SCALE GENOMIC DNA]</scope>
    <source>
        <strain evidence="3">MZ5-1-6</strain>
    </source>
</reference>
<feature type="compositionally biased region" description="Low complexity" evidence="1">
    <location>
        <begin position="187"/>
        <end position="208"/>
    </location>
</feature>
<evidence type="ECO:0000313" key="4">
    <source>
        <dbReference type="Proteomes" id="UP000294847"/>
    </source>
</evidence>
<dbReference type="PRINTS" id="PR01217">
    <property type="entry name" value="PRICHEXTENSN"/>
</dbReference>
<accession>A0A4P7NSX8</accession>
<sequence length="283" mass="26742">MITLRTAVVMLPLASMATALPLQTREISIADVTPESMGQQQLVDVPGTLTDTSLPVPDTQQVGGQTAPGAIQADPSLGLPGGSPAAQAGVGAPPVVTPLVDATAPVTDPAGMGVPPGVAPLVDGAAPVPTPAGAGETPGSTPPLNASAPATVPATPPGADPAGAGAAPESTPPLDATAPAPIPAPVADPAGLGGAPAANATAVAPSPGSQTVPGGATDGTDKPETKPTPPPTDKPASPESKPTVAPPPPPPESSGGIMDTIKGGAKKAGSVVAGLAGKLNPFS</sequence>
<keyword evidence="2" id="KW-0732">Signal</keyword>
<protein>
    <submittedName>
        <fullName evidence="3">Uncharacterized protein</fullName>
    </submittedName>
</protein>
<feature type="compositionally biased region" description="Low complexity" evidence="1">
    <location>
        <begin position="123"/>
        <end position="153"/>
    </location>
</feature>
<feature type="compositionally biased region" description="Low complexity" evidence="1">
    <location>
        <begin position="234"/>
        <end position="243"/>
    </location>
</feature>
<name>A0A4P7NSX8_PYROR</name>
<evidence type="ECO:0000256" key="1">
    <source>
        <dbReference type="SAM" id="MobiDB-lite"/>
    </source>
</evidence>
<feature type="compositionally biased region" description="Low complexity" evidence="1">
    <location>
        <begin position="160"/>
        <end position="179"/>
    </location>
</feature>
<gene>
    <name evidence="3" type="ORF">PoMZ_12503</name>
</gene>
<organism evidence="3 4">
    <name type="scientific">Pyricularia oryzae</name>
    <name type="common">Rice blast fungus</name>
    <name type="synonym">Magnaporthe oryzae</name>
    <dbReference type="NCBI Taxonomy" id="318829"/>
    <lineage>
        <taxon>Eukaryota</taxon>
        <taxon>Fungi</taxon>
        <taxon>Dikarya</taxon>
        <taxon>Ascomycota</taxon>
        <taxon>Pezizomycotina</taxon>
        <taxon>Sordariomycetes</taxon>
        <taxon>Sordariomycetidae</taxon>
        <taxon>Magnaporthales</taxon>
        <taxon>Pyriculariaceae</taxon>
        <taxon>Pyricularia</taxon>
    </lineage>
</organism>
<feature type="chain" id="PRO_5043490028" evidence="2">
    <location>
        <begin position="20"/>
        <end position="283"/>
    </location>
</feature>
<feature type="compositionally biased region" description="Low complexity" evidence="1">
    <location>
        <begin position="267"/>
        <end position="283"/>
    </location>
</feature>
<dbReference type="Proteomes" id="UP000294847">
    <property type="component" value="Chromosome 7"/>
</dbReference>
<evidence type="ECO:0000313" key="3">
    <source>
        <dbReference type="EMBL" id="QBZ65541.1"/>
    </source>
</evidence>
<dbReference type="AlphaFoldDB" id="A0A4P7NSX8"/>
<dbReference type="EMBL" id="CP034210">
    <property type="protein sequence ID" value="QBZ65541.1"/>
    <property type="molecule type" value="Genomic_DNA"/>
</dbReference>